<dbReference type="Proteomes" id="UP000005837">
    <property type="component" value="Unassembled WGS sequence"/>
</dbReference>
<gene>
    <name evidence="1" type="ORF">EIKCOROL_02314</name>
</gene>
<organism evidence="1 2">
    <name type="scientific">Eikenella corrodens ATCC 23834</name>
    <dbReference type="NCBI Taxonomy" id="546274"/>
    <lineage>
        <taxon>Bacteria</taxon>
        <taxon>Pseudomonadati</taxon>
        <taxon>Pseudomonadota</taxon>
        <taxon>Betaproteobacteria</taxon>
        <taxon>Neisseriales</taxon>
        <taxon>Neisseriaceae</taxon>
        <taxon>Eikenella</taxon>
    </lineage>
</organism>
<evidence type="ECO:0000313" key="1">
    <source>
        <dbReference type="EMBL" id="EEG23069.1"/>
    </source>
</evidence>
<comment type="caution">
    <text evidence="1">The sequence shown here is derived from an EMBL/GenBank/DDBJ whole genome shotgun (WGS) entry which is preliminary data.</text>
</comment>
<dbReference type="EMBL" id="ACEA01000051">
    <property type="protein sequence ID" value="EEG23069.1"/>
    <property type="molecule type" value="Genomic_DNA"/>
</dbReference>
<reference evidence="1 2" key="1">
    <citation type="submission" date="2009-01" db="EMBL/GenBank/DDBJ databases">
        <authorList>
            <person name="Fulton L."/>
            <person name="Clifton S."/>
            <person name="Chinwalla A.T."/>
            <person name="Mitreva M."/>
            <person name="Sodergren E."/>
            <person name="Weinstock G."/>
            <person name="Clifton S."/>
            <person name="Dooling D.J."/>
            <person name="Fulton B."/>
            <person name="Minx P."/>
            <person name="Pepin K.H."/>
            <person name="Johnson M."/>
            <person name="Bhonagiri V."/>
            <person name="Nash W.E."/>
            <person name="Mardis E.R."/>
            <person name="Wilson R.K."/>
        </authorList>
    </citation>
    <scope>NUCLEOTIDE SEQUENCE [LARGE SCALE GENOMIC DNA]</scope>
    <source>
        <strain evidence="1 2">ATCC 23834</strain>
    </source>
</reference>
<sequence>MRLPENLKDSALQIAAYNPAPLKRAAENHIVKFLIHYIATRRPAAGSMNNTARRTTP</sequence>
<dbReference type="HOGENOM" id="CLU_2989470_0_0_4"/>
<proteinExistence type="predicted"/>
<name>C0DY52_EIKCO</name>
<dbReference type="AlphaFoldDB" id="C0DY52"/>
<protein>
    <submittedName>
        <fullName evidence="1">Uncharacterized protein</fullName>
    </submittedName>
</protein>
<evidence type="ECO:0000313" key="2">
    <source>
        <dbReference type="Proteomes" id="UP000005837"/>
    </source>
</evidence>
<accession>C0DY52</accession>